<keyword evidence="3" id="KW-1185">Reference proteome</keyword>
<comment type="caution">
    <text evidence="2">The sequence shown here is derived from an EMBL/GenBank/DDBJ whole genome shotgun (WGS) entry which is preliminary data.</text>
</comment>
<sequence>MKGNKERGSISRPPLLDGTNYPWTPPTHVAVEGGLVVKEEADWTSAEDELALNNNKALNSIFNGIDQNVFKMISKCNVAKEA</sequence>
<protein>
    <recommendedName>
        <fullName evidence="4">Gag-pol polyprotein</fullName>
    </recommendedName>
</protein>
<evidence type="ECO:0008006" key="4">
    <source>
        <dbReference type="Google" id="ProtNLM"/>
    </source>
</evidence>
<dbReference type="Proteomes" id="UP001454036">
    <property type="component" value="Unassembled WGS sequence"/>
</dbReference>
<accession>A0AAV3RUK6</accession>
<evidence type="ECO:0000256" key="1">
    <source>
        <dbReference type="SAM" id="MobiDB-lite"/>
    </source>
</evidence>
<feature type="region of interest" description="Disordered" evidence="1">
    <location>
        <begin position="1"/>
        <end position="23"/>
    </location>
</feature>
<gene>
    <name evidence="2" type="ORF">LIER_30754</name>
</gene>
<proteinExistence type="predicted"/>
<dbReference type="AlphaFoldDB" id="A0AAV3RUK6"/>
<reference evidence="2 3" key="1">
    <citation type="submission" date="2024-01" db="EMBL/GenBank/DDBJ databases">
        <title>The complete chloroplast genome sequence of Lithospermum erythrorhizon: insights into the phylogenetic relationship among Boraginaceae species and the maternal lineages of purple gromwells.</title>
        <authorList>
            <person name="Okada T."/>
            <person name="Watanabe K."/>
        </authorList>
    </citation>
    <scope>NUCLEOTIDE SEQUENCE [LARGE SCALE GENOMIC DNA]</scope>
</reference>
<evidence type="ECO:0000313" key="3">
    <source>
        <dbReference type="Proteomes" id="UP001454036"/>
    </source>
</evidence>
<name>A0AAV3RUK6_LITER</name>
<organism evidence="2 3">
    <name type="scientific">Lithospermum erythrorhizon</name>
    <name type="common">Purple gromwell</name>
    <name type="synonym">Lithospermum officinale var. erythrorhizon</name>
    <dbReference type="NCBI Taxonomy" id="34254"/>
    <lineage>
        <taxon>Eukaryota</taxon>
        <taxon>Viridiplantae</taxon>
        <taxon>Streptophyta</taxon>
        <taxon>Embryophyta</taxon>
        <taxon>Tracheophyta</taxon>
        <taxon>Spermatophyta</taxon>
        <taxon>Magnoliopsida</taxon>
        <taxon>eudicotyledons</taxon>
        <taxon>Gunneridae</taxon>
        <taxon>Pentapetalae</taxon>
        <taxon>asterids</taxon>
        <taxon>lamiids</taxon>
        <taxon>Boraginales</taxon>
        <taxon>Boraginaceae</taxon>
        <taxon>Boraginoideae</taxon>
        <taxon>Lithospermeae</taxon>
        <taxon>Lithospermum</taxon>
    </lineage>
</organism>
<evidence type="ECO:0000313" key="2">
    <source>
        <dbReference type="EMBL" id="GAA0183326.1"/>
    </source>
</evidence>
<dbReference type="EMBL" id="BAABME010011157">
    <property type="protein sequence ID" value="GAA0183326.1"/>
    <property type="molecule type" value="Genomic_DNA"/>
</dbReference>